<evidence type="ECO:0000313" key="2">
    <source>
        <dbReference type="Proteomes" id="UP000033035"/>
    </source>
</evidence>
<dbReference type="HOGENOM" id="CLU_3155872_0_0_10"/>
<dbReference type="PATRIC" id="fig|1203610.3.peg.1099"/>
<protein>
    <submittedName>
        <fullName evidence="1">Uncharacterized protein</fullName>
    </submittedName>
</protein>
<proteinExistence type="predicted"/>
<dbReference type="AlphaFoldDB" id="A0A0F5JM32"/>
<gene>
    <name evidence="1" type="ORF">HMPREF1536_01074</name>
</gene>
<evidence type="ECO:0000313" key="1">
    <source>
        <dbReference type="EMBL" id="KKB58871.1"/>
    </source>
</evidence>
<name>A0A0F5JM32_9BACT</name>
<reference evidence="1 2" key="1">
    <citation type="submission" date="2013-04" db="EMBL/GenBank/DDBJ databases">
        <title>The Genome Sequence of Parabacteroides gordonii DSM 23371.</title>
        <authorList>
            <consortium name="The Broad Institute Genomics Platform"/>
            <person name="Earl A."/>
            <person name="Ward D."/>
            <person name="Feldgarden M."/>
            <person name="Gevers D."/>
            <person name="Martens E."/>
            <person name="Sakamoto M."/>
            <person name="Benno Y."/>
            <person name="Suzuki N."/>
            <person name="Matsunaga N."/>
            <person name="Koshihara K."/>
            <person name="Seki M."/>
            <person name="Komiya H."/>
            <person name="Walker B."/>
            <person name="Young S."/>
            <person name="Zeng Q."/>
            <person name="Gargeya S."/>
            <person name="Fitzgerald M."/>
            <person name="Haas B."/>
            <person name="Abouelleil A."/>
            <person name="Allen A.W."/>
            <person name="Alvarado L."/>
            <person name="Arachchi H.M."/>
            <person name="Berlin A.M."/>
            <person name="Chapman S.B."/>
            <person name="Gainer-Dewar J."/>
            <person name="Goldberg J."/>
            <person name="Griggs A."/>
            <person name="Gujja S."/>
            <person name="Hansen M."/>
            <person name="Howarth C."/>
            <person name="Imamovic A."/>
            <person name="Ireland A."/>
            <person name="Larimer J."/>
            <person name="McCowan C."/>
            <person name="Murphy C."/>
            <person name="Pearson M."/>
            <person name="Poon T.W."/>
            <person name="Priest M."/>
            <person name="Roberts A."/>
            <person name="Saif S."/>
            <person name="Shea T."/>
            <person name="Sisk P."/>
            <person name="Sykes S."/>
            <person name="Wortman J."/>
            <person name="Nusbaum C."/>
            <person name="Birren B."/>
        </authorList>
    </citation>
    <scope>NUCLEOTIDE SEQUENCE [LARGE SCALE GENOMIC DNA]</scope>
    <source>
        <strain evidence="1 2">MS-1</strain>
    </source>
</reference>
<dbReference type="Proteomes" id="UP000033035">
    <property type="component" value="Unassembled WGS sequence"/>
</dbReference>
<organism evidence="1 2">
    <name type="scientific">Parabacteroides gordonii MS-1 = DSM 23371</name>
    <dbReference type="NCBI Taxonomy" id="1203610"/>
    <lineage>
        <taxon>Bacteria</taxon>
        <taxon>Pseudomonadati</taxon>
        <taxon>Bacteroidota</taxon>
        <taxon>Bacteroidia</taxon>
        <taxon>Bacteroidales</taxon>
        <taxon>Tannerellaceae</taxon>
        <taxon>Parabacteroides</taxon>
    </lineage>
</organism>
<comment type="caution">
    <text evidence="1">The sequence shown here is derived from an EMBL/GenBank/DDBJ whole genome shotgun (WGS) entry which is preliminary data.</text>
</comment>
<dbReference type="EMBL" id="AQHW01000008">
    <property type="protein sequence ID" value="KKB58871.1"/>
    <property type="molecule type" value="Genomic_DNA"/>
</dbReference>
<keyword evidence="2" id="KW-1185">Reference proteome</keyword>
<accession>A0A0F5JM32</accession>
<dbReference type="RefSeq" id="WP_157395746.1">
    <property type="nucleotide sequence ID" value="NZ_KE386768.1"/>
</dbReference>
<sequence length="48" mass="5485">MKASIIPVVDLSELLEEQCDKVLLSLYDNESNCWYKDQERDPAGLLSL</sequence>